<name>A0A830F1U8_9EURY</name>
<dbReference type="Proteomes" id="UP000628840">
    <property type="component" value="Unassembled WGS sequence"/>
</dbReference>
<feature type="domain" description="C2H2-type" evidence="2">
    <location>
        <begin position="6"/>
        <end position="29"/>
    </location>
</feature>
<evidence type="ECO:0000259" key="2">
    <source>
        <dbReference type="PROSITE" id="PS00028"/>
    </source>
</evidence>
<feature type="region of interest" description="Disordered" evidence="1">
    <location>
        <begin position="96"/>
        <end position="139"/>
    </location>
</feature>
<dbReference type="AlphaFoldDB" id="A0A830F1U8"/>
<reference evidence="3 4" key="1">
    <citation type="journal article" date="2019" name="Int. J. Syst. Evol. Microbiol.">
        <title>The Global Catalogue of Microorganisms (GCM) 10K type strain sequencing project: providing services to taxonomists for standard genome sequencing and annotation.</title>
        <authorList>
            <consortium name="The Broad Institute Genomics Platform"/>
            <consortium name="The Broad Institute Genome Sequencing Center for Infectious Disease"/>
            <person name="Wu L."/>
            <person name="Ma J."/>
        </authorList>
    </citation>
    <scope>NUCLEOTIDE SEQUENCE [LARGE SCALE GENOMIC DNA]</scope>
    <source>
        <strain evidence="3 4">JCM 19585</strain>
    </source>
</reference>
<dbReference type="Pfam" id="PF24446">
    <property type="entry name" value="DUF7565"/>
    <property type="match status" value="1"/>
</dbReference>
<proteinExistence type="predicted"/>
<evidence type="ECO:0000313" key="4">
    <source>
        <dbReference type="Proteomes" id="UP000628840"/>
    </source>
</evidence>
<evidence type="ECO:0000256" key="1">
    <source>
        <dbReference type="SAM" id="MobiDB-lite"/>
    </source>
</evidence>
<dbReference type="PROSITE" id="PS00028">
    <property type="entry name" value="ZINC_FINGER_C2H2_1"/>
    <property type="match status" value="1"/>
</dbReference>
<dbReference type="EMBL" id="BMPF01000002">
    <property type="protein sequence ID" value="GGL31194.1"/>
    <property type="molecule type" value="Genomic_DNA"/>
</dbReference>
<feature type="compositionally biased region" description="Acidic residues" evidence="1">
    <location>
        <begin position="107"/>
        <end position="132"/>
    </location>
</feature>
<organism evidence="3 4">
    <name type="scientific">Halarchaeum grantii</name>
    <dbReference type="NCBI Taxonomy" id="1193105"/>
    <lineage>
        <taxon>Archaea</taxon>
        <taxon>Methanobacteriati</taxon>
        <taxon>Methanobacteriota</taxon>
        <taxon>Stenosarchaea group</taxon>
        <taxon>Halobacteria</taxon>
        <taxon>Halobacteriales</taxon>
        <taxon>Halobacteriaceae</taxon>
    </lineage>
</organism>
<dbReference type="InterPro" id="IPR013087">
    <property type="entry name" value="Znf_C2H2_type"/>
</dbReference>
<evidence type="ECO:0000313" key="3">
    <source>
        <dbReference type="EMBL" id="GGL31194.1"/>
    </source>
</evidence>
<accession>A0A830F1U8</accession>
<protein>
    <recommendedName>
        <fullName evidence="2">C2H2-type domain-containing protein</fullName>
    </recommendedName>
</protein>
<comment type="caution">
    <text evidence="3">The sequence shown here is derived from an EMBL/GenBank/DDBJ whole genome shotgun (WGS) entry which is preliminary data.</text>
</comment>
<keyword evidence="4" id="KW-1185">Reference proteome</keyword>
<gene>
    <name evidence="3" type="ORF">GCM10009037_13660</name>
</gene>
<sequence>MPGWECAIGDCAATYDDVTDLLAHQVEGHGRHECRVCNAVVPEGFFAIAHAFDAHTRADYVRAYDADADDIRVREDVKGAVEDAVDVAAVRERLDLDAREDGTGEAVEADEADDTDGVVDTDGTNDADDTDGTDGVTDA</sequence>
<dbReference type="InterPro" id="IPR055987">
    <property type="entry name" value="DUF7565"/>
</dbReference>